<dbReference type="InterPro" id="IPR001611">
    <property type="entry name" value="Leu-rich_rpt"/>
</dbReference>
<evidence type="ECO:0000259" key="4">
    <source>
        <dbReference type="Pfam" id="PF23598"/>
    </source>
</evidence>
<dbReference type="GO" id="GO:0005737">
    <property type="term" value="C:cytoplasm"/>
    <property type="evidence" value="ECO:0007669"/>
    <property type="project" value="TreeGrafter"/>
</dbReference>
<evidence type="ECO:0000256" key="3">
    <source>
        <dbReference type="SAM" id="Coils"/>
    </source>
</evidence>
<dbReference type="SMART" id="SM00369">
    <property type="entry name" value="LRR_TYP"/>
    <property type="match status" value="5"/>
</dbReference>
<keyword evidence="6" id="KW-1185">Reference proteome</keyword>
<keyword evidence="2" id="KW-0677">Repeat</keyword>
<dbReference type="RefSeq" id="WP_180910830.1">
    <property type="nucleotide sequence ID" value="NZ_CAIJDP010000090.1"/>
</dbReference>
<keyword evidence="1" id="KW-0433">Leucine-rich repeat</keyword>
<gene>
    <name evidence="5" type="ORF">FLAT13_04886</name>
</gene>
<dbReference type="InterPro" id="IPR050216">
    <property type="entry name" value="LRR_domain-containing"/>
</dbReference>
<dbReference type="InterPro" id="IPR055414">
    <property type="entry name" value="LRR_R13L4/SHOC2-like"/>
</dbReference>
<dbReference type="Pfam" id="PF23598">
    <property type="entry name" value="LRR_14"/>
    <property type="match status" value="1"/>
</dbReference>
<dbReference type="Gene3D" id="3.80.10.10">
    <property type="entry name" value="Ribonuclease Inhibitor"/>
    <property type="match status" value="1"/>
</dbReference>
<evidence type="ECO:0000313" key="6">
    <source>
        <dbReference type="Proteomes" id="UP000530060"/>
    </source>
</evidence>
<dbReference type="Proteomes" id="UP000530060">
    <property type="component" value="Unassembled WGS sequence"/>
</dbReference>
<accession>A0A6V6ZCN2</accession>
<evidence type="ECO:0000256" key="2">
    <source>
        <dbReference type="ARBA" id="ARBA00022737"/>
    </source>
</evidence>
<dbReference type="InterPro" id="IPR032675">
    <property type="entry name" value="LRR_dom_sf"/>
</dbReference>
<protein>
    <recommendedName>
        <fullName evidence="4">Disease resistance R13L4/SHOC-2-like LRR domain-containing protein</fullName>
    </recommendedName>
</protein>
<dbReference type="SUPFAM" id="SSF52058">
    <property type="entry name" value="L domain-like"/>
    <property type="match status" value="1"/>
</dbReference>
<dbReference type="PROSITE" id="PS51450">
    <property type="entry name" value="LRR"/>
    <property type="match status" value="1"/>
</dbReference>
<feature type="domain" description="Disease resistance R13L4/SHOC-2-like LRR" evidence="4">
    <location>
        <begin position="33"/>
        <end position="117"/>
    </location>
</feature>
<evidence type="ECO:0000313" key="5">
    <source>
        <dbReference type="EMBL" id="CAD0009385.1"/>
    </source>
</evidence>
<organism evidence="5 6">
    <name type="scientific">Flavobacterium salmonis</name>
    <dbReference type="NCBI Taxonomy" id="2654844"/>
    <lineage>
        <taxon>Bacteria</taxon>
        <taxon>Pseudomonadati</taxon>
        <taxon>Bacteroidota</taxon>
        <taxon>Flavobacteriia</taxon>
        <taxon>Flavobacteriales</taxon>
        <taxon>Flavobacteriaceae</taxon>
        <taxon>Flavobacterium</taxon>
    </lineage>
</organism>
<dbReference type="PANTHER" id="PTHR48051:SF54">
    <property type="entry name" value="LEUCINE-RICH REPEAT-CONTAINING PROTEIN"/>
    <property type="match status" value="1"/>
</dbReference>
<dbReference type="PANTHER" id="PTHR48051">
    <property type="match status" value="1"/>
</dbReference>
<dbReference type="EMBL" id="CAIJDP010000090">
    <property type="protein sequence ID" value="CAD0009385.1"/>
    <property type="molecule type" value="Genomic_DNA"/>
</dbReference>
<comment type="caution">
    <text evidence="5">The sequence shown here is derived from an EMBL/GenBank/DDBJ whole genome shotgun (WGS) entry which is preliminary data.</text>
</comment>
<dbReference type="SMART" id="SM00365">
    <property type="entry name" value="LRR_SD22"/>
    <property type="match status" value="3"/>
</dbReference>
<feature type="coiled-coil region" evidence="3">
    <location>
        <begin position="415"/>
        <end position="442"/>
    </location>
</feature>
<reference evidence="5 6" key="1">
    <citation type="submission" date="2020-06" db="EMBL/GenBank/DDBJ databases">
        <authorList>
            <person name="Criscuolo A."/>
        </authorList>
    </citation>
    <scope>NUCLEOTIDE SEQUENCE [LARGE SCALE GENOMIC DNA]</scope>
    <source>
        <strain evidence="6">CIP 111411</strain>
    </source>
</reference>
<dbReference type="AlphaFoldDB" id="A0A6V6ZCN2"/>
<dbReference type="InterPro" id="IPR003591">
    <property type="entry name" value="Leu-rich_rpt_typical-subtyp"/>
</dbReference>
<evidence type="ECO:0000256" key="1">
    <source>
        <dbReference type="ARBA" id="ARBA00022614"/>
    </source>
</evidence>
<sequence>MINENILQLIANAKETNAESLNLSGQNLTEIPKEIFELRNLKNLSLKENQIMEIPKEIKNLAELTLLSIGQNQLKDLPAEFFELKNLENLSLKKNKLKVISNRFGSFKKLQTLSLIGNEIEIIEEGFCDMWLLKNLYLRSNNLKRLPEKFGNLIGLRNLTLDNNPIEYPDPIIIKSGLMRIMLFFLVNEKSKNNISGFSFRVPEEMKTAVKQYLIYFQEYVEKTKGKHIEFEIRSTEDGVMIETSKDDGLQEINTYFNEYLGFVKNNIDDIVPNFEIPLTETKREVLALELKQQVFHFKQQLELKNFQVKFLENQVSEYYNLLSLQNARPIPIYVNAITSSSAQSVSESNASLQNENIVEMRLEFPDLQKKLLGLKIDDETPEDLKRELEVIDTELLNIDMEELESVDKKPFKRIKRLFEQMTNEESSLNEAIKKSKHLKENLQGLGKSYNKFAQWLALPVIPNIFLEI</sequence>
<name>A0A6V6ZCN2_9FLAO</name>
<proteinExistence type="predicted"/>
<keyword evidence="3" id="KW-0175">Coiled coil</keyword>